<evidence type="ECO:0000259" key="6">
    <source>
        <dbReference type="PROSITE" id="PS51935"/>
    </source>
</evidence>
<evidence type="ECO:0000313" key="7">
    <source>
        <dbReference type="EMBL" id="GKU23238.1"/>
    </source>
</evidence>
<dbReference type="PANTHER" id="PTHR47053:SF1">
    <property type="entry name" value="MUREIN DD-ENDOPEPTIDASE MEPH-RELATED"/>
    <property type="match status" value="1"/>
</dbReference>
<evidence type="ECO:0000313" key="8">
    <source>
        <dbReference type="Proteomes" id="UP001057868"/>
    </source>
</evidence>
<keyword evidence="4" id="KW-0788">Thiol protease</keyword>
<dbReference type="RefSeq" id="WP_345795578.1">
    <property type="nucleotide sequence ID" value="NZ_BQXY01000001.1"/>
</dbReference>
<gene>
    <name evidence="7" type="ORF">CFOLD11_00640</name>
</gene>
<dbReference type="GO" id="GO:0006508">
    <property type="term" value="P:proteolysis"/>
    <property type="evidence" value="ECO:0007669"/>
    <property type="project" value="UniProtKB-KW"/>
</dbReference>
<dbReference type="Gene3D" id="3.90.1720.10">
    <property type="entry name" value="endopeptidase domain like (from Nostoc punctiforme)"/>
    <property type="match status" value="1"/>
</dbReference>
<dbReference type="Proteomes" id="UP001057868">
    <property type="component" value="Unassembled WGS sequence"/>
</dbReference>
<reference evidence="7" key="1">
    <citation type="journal article" date="2023" name="Int. J. Syst. Evol. Microbiol.">
        <title>&lt;i&gt;Clostridium folliculivorans&lt;/i&gt; sp. nov., isolated from soil samples of an organic paddy in Japan.</title>
        <authorList>
            <person name="Tazawa J."/>
            <person name="Kobayashi H."/>
            <person name="Tanizawa Y."/>
            <person name="Uchino A."/>
            <person name="Tanaka F."/>
            <person name="Urashima Y."/>
            <person name="Miura S."/>
            <person name="Sakamoto M."/>
            <person name="Ohkuma M."/>
            <person name="Tohno M."/>
        </authorList>
    </citation>
    <scope>NUCLEOTIDE SEQUENCE</scope>
    <source>
        <strain evidence="7">D1-1</strain>
    </source>
</reference>
<dbReference type="Gene3D" id="2.80.10.50">
    <property type="match status" value="1"/>
</dbReference>
<evidence type="ECO:0000256" key="4">
    <source>
        <dbReference type="ARBA" id="ARBA00022807"/>
    </source>
</evidence>
<protein>
    <recommendedName>
        <fullName evidence="6">NlpC/P60 domain-containing protein</fullName>
    </recommendedName>
</protein>
<dbReference type="InterPro" id="IPR035992">
    <property type="entry name" value="Ricin_B-like_lectins"/>
</dbReference>
<dbReference type="InterPro" id="IPR000064">
    <property type="entry name" value="NLP_P60_dom"/>
</dbReference>
<accession>A0A9W6D920</accession>
<evidence type="ECO:0000256" key="1">
    <source>
        <dbReference type="ARBA" id="ARBA00007074"/>
    </source>
</evidence>
<organism evidence="7 8">
    <name type="scientific">Clostridium folliculivorans</name>
    <dbReference type="NCBI Taxonomy" id="2886038"/>
    <lineage>
        <taxon>Bacteria</taxon>
        <taxon>Bacillati</taxon>
        <taxon>Bacillota</taxon>
        <taxon>Clostridia</taxon>
        <taxon>Eubacteriales</taxon>
        <taxon>Clostridiaceae</taxon>
        <taxon>Clostridium</taxon>
    </lineage>
</organism>
<dbReference type="Pfam" id="PF14200">
    <property type="entry name" value="RicinB_lectin_2"/>
    <property type="match status" value="1"/>
</dbReference>
<evidence type="ECO:0000256" key="5">
    <source>
        <dbReference type="SAM" id="SignalP"/>
    </source>
</evidence>
<keyword evidence="2" id="KW-0645">Protease</keyword>
<dbReference type="Pfam" id="PF00877">
    <property type="entry name" value="NLPC_P60"/>
    <property type="match status" value="1"/>
</dbReference>
<sequence>MKLRKKLITFLFAFSVVCYISSVSNMKTALAITLPEKALIVNERTGLQLHMDANNQIGAWNDPKNTANQWILKPVGDYYNIVNVKSNLQVHMDANNKLVAYNDSENKSNMWSITDVGNGYYVVTNVRTGGQLHLSGDNKVVTWNDSQNQSNHWRLEEDFNKNIEIKNVEKPIENPVVVDNTSNGDKVVAYAKNFLGTPYAWGGTTPKGFDCSGFTQYVYNNFGTSIGRTTYNQINSGTAVPRENLKAGDLVFTDPGHVGIYVGDNQMIHAPYPRAKVRVEGIWKFYAGRRIMN</sequence>
<evidence type="ECO:0000256" key="2">
    <source>
        <dbReference type="ARBA" id="ARBA00022670"/>
    </source>
</evidence>
<proteinExistence type="inferred from homology"/>
<feature type="signal peptide" evidence="5">
    <location>
        <begin position="1"/>
        <end position="26"/>
    </location>
</feature>
<evidence type="ECO:0000256" key="3">
    <source>
        <dbReference type="ARBA" id="ARBA00022801"/>
    </source>
</evidence>
<dbReference type="InterPro" id="IPR038765">
    <property type="entry name" value="Papain-like_cys_pep_sf"/>
</dbReference>
<keyword evidence="5" id="KW-0732">Signal</keyword>
<keyword evidence="3" id="KW-0378">Hydrolase</keyword>
<feature type="chain" id="PRO_5040871788" description="NlpC/P60 domain-containing protein" evidence="5">
    <location>
        <begin position="27"/>
        <end position="293"/>
    </location>
</feature>
<dbReference type="GO" id="GO:0008234">
    <property type="term" value="F:cysteine-type peptidase activity"/>
    <property type="evidence" value="ECO:0007669"/>
    <property type="project" value="UniProtKB-KW"/>
</dbReference>
<dbReference type="InterPro" id="IPR000772">
    <property type="entry name" value="Ricin_B_lectin"/>
</dbReference>
<keyword evidence="8" id="KW-1185">Reference proteome</keyword>
<comment type="similarity">
    <text evidence="1">Belongs to the peptidase C40 family.</text>
</comment>
<dbReference type="SUPFAM" id="SSF54001">
    <property type="entry name" value="Cysteine proteinases"/>
    <property type="match status" value="1"/>
</dbReference>
<name>A0A9W6D920_9CLOT</name>
<comment type="caution">
    <text evidence="7">The sequence shown here is derived from an EMBL/GenBank/DDBJ whole genome shotgun (WGS) entry which is preliminary data.</text>
</comment>
<dbReference type="EMBL" id="BQXY01000001">
    <property type="protein sequence ID" value="GKU23238.1"/>
    <property type="molecule type" value="Genomic_DNA"/>
</dbReference>
<dbReference type="InterPro" id="IPR051202">
    <property type="entry name" value="Peptidase_C40"/>
</dbReference>
<dbReference type="SUPFAM" id="SSF50370">
    <property type="entry name" value="Ricin B-like lectins"/>
    <property type="match status" value="1"/>
</dbReference>
<dbReference type="PANTHER" id="PTHR47053">
    <property type="entry name" value="MUREIN DD-ENDOPEPTIDASE MEPH-RELATED"/>
    <property type="match status" value="1"/>
</dbReference>
<dbReference type="AlphaFoldDB" id="A0A9W6D920"/>
<dbReference type="PROSITE" id="PS51935">
    <property type="entry name" value="NLPC_P60"/>
    <property type="match status" value="1"/>
</dbReference>
<feature type="domain" description="NlpC/P60" evidence="6">
    <location>
        <begin position="181"/>
        <end position="293"/>
    </location>
</feature>